<dbReference type="STRING" id="1679170.AC625_11825"/>
<keyword evidence="1" id="KW-0472">Membrane</keyword>
<dbReference type="Proteomes" id="UP000037146">
    <property type="component" value="Unassembled WGS sequence"/>
</dbReference>
<evidence type="ECO:0000313" key="3">
    <source>
        <dbReference type="Proteomes" id="UP000037146"/>
    </source>
</evidence>
<dbReference type="AlphaFoldDB" id="A0A0K9GTW6"/>
<keyword evidence="3" id="KW-1185">Reference proteome</keyword>
<accession>A0A0K9GTW6</accession>
<gene>
    <name evidence="2" type="ORF">AC625_11825</name>
</gene>
<keyword evidence="1" id="KW-1133">Transmembrane helix</keyword>
<evidence type="ECO:0000313" key="2">
    <source>
        <dbReference type="EMBL" id="KMY50105.1"/>
    </source>
</evidence>
<dbReference type="PATRIC" id="fig|1679170.3.peg.2680"/>
<comment type="caution">
    <text evidence="2">The sequence shown here is derived from an EMBL/GenBank/DDBJ whole genome shotgun (WGS) entry which is preliminary data.</text>
</comment>
<evidence type="ECO:0000256" key="1">
    <source>
        <dbReference type="SAM" id="Phobius"/>
    </source>
</evidence>
<sequence>MAIFLLISVLAISFRLVATLGNFIVMFLSLEDPFYIHFSYLDWKDEHTYQVLFVHGHALIFFVRISNKLCGMRMT</sequence>
<keyword evidence="1" id="KW-0812">Transmembrane</keyword>
<name>A0A0K9GTW6_9BACI</name>
<dbReference type="EMBL" id="LFZW01000001">
    <property type="protein sequence ID" value="KMY50105.1"/>
    <property type="molecule type" value="Genomic_DNA"/>
</dbReference>
<organism evidence="2 3">
    <name type="scientific">Peribacillus loiseleuriae</name>
    <dbReference type="NCBI Taxonomy" id="1679170"/>
    <lineage>
        <taxon>Bacteria</taxon>
        <taxon>Bacillati</taxon>
        <taxon>Bacillota</taxon>
        <taxon>Bacilli</taxon>
        <taxon>Bacillales</taxon>
        <taxon>Bacillaceae</taxon>
        <taxon>Peribacillus</taxon>
    </lineage>
</organism>
<protein>
    <submittedName>
        <fullName evidence="2">Uncharacterized protein</fullName>
    </submittedName>
</protein>
<feature type="transmembrane region" description="Helical" evidence="1">
    <location>
        <begin position="47"/>
        <end position="65"/>
    </location>
</feature>
<reference evidence="3" key="1">
    <citation type="submission" date="2015-07" db="EMBL/GenBank/DDBJ databases">
        <title>Genome sequencing project for genomic taxonomy and phylogenomics of Bacillus-like bacteria.</title>
        <authorList>
            <person name="Liu B."/>
            <person name="Wang J."/>
            <person name="Zhu Y."/>
            <person name="Liu G."/>
            <person name="Chen Q."/>
            <person name="Chen Z."/>
            <person name="Lan J."/>
            <person name="Che J."/>
            <person name="Ge C."/>
            <person name="Shi H."/>
            <person name="Pan Z."/>
            <person name="Liu X."/>
        </authorList>
    </citation>
    <scope>NUCLEOTIDE SEQUENCE [LARGE SCALE GENOMIC DNA]</scope>
    <source>
        <strain evidence="3">FJAT-27997</strain>
    </source>
</reference>
<proteinExistence type="predicted"/>